<reference evidence="2" key="2">
    <citation type="submission" date="2015-02" db="UniProtKB">
        <authorList>
            <consortium name="EnsemblMetazoa"/>
        </authorList>
    </citation>
    <scope>IDENTIFICATION</scope>
</reference>
<dbReference type="EnsemblMetazoa" id="SMAR015031-RA">
    <property type="protein sequence ID" value="SMAR015031-PA"/>
    <property type="gene ID" value="SMAR015031"/>
</dbReference>
<dbReference type="AlphaFoldDB" id="T1JMF1"/>
<feature type="region of interest" description="Disordered" evidence="1">
    <location>
        <begin position="1"/>
        <end position="22"/>
    </location>
</feature>
<dbReference type="STRING" id="126957.T1JMF1"/>
<proteinExistence type="predicted"/>
<name>T1JMF1_STRMM</name>
<reference evidence="3" key="1">
    <citation type="submission" date="2011-05" db="EMBL/GenBank/DDBJ databases">
        <authorList>
            <person name="Richards S.R."/>
            <person name="Qu J."/>
            <person name="Jiang H."/>
            <person name="Jhangiani S.N."/>
            <person name="Agravi P."/>
            <person name="Goodspeed R."/>
            <person name="Gross S."/>
            <person name="Mandapat C."/>
            <person name="Jackson L."/>
            <person name="Mathew T."/>
            <person name="Pu L."/>
            <person name="Thornton R."/>
            <person name="Saada N."/>
            <person name="Wilczek-Boney K.B."/>
            <person name="Lee S."/>
            <person name="Kovar C."/>
            <person name="Wu Y."/>
            <person name="Scherer S.E."/>
            <person name="Worley K.C."/>
            <person name="Muzny D.M."/>
            <person name="Gibbs R."/>
        </authorList>
    </citation>
    <scope>NUCLEOTIDE SEQUENCE</scope>
    <source>
        <strain evidence="3">Brora</strain>
    </source>
</reference>
<dbReference type="Proteomes" id="UP000014500">
    <property type="component" value="Unassembled WGS sequence"/>
</dbReference>
<sequence>MVFGRSMMDANPSSTPSPTVFAAFSDADSSSKDKLLGEEYLQQATPAPSSDSDRMTDLQEGEDGWRAYYEHPLTAATTAMLNINGGDEQASNLGLLYEYYKLPSIDKVVDTRKINDKYALPDIW</sequence>
<protein>
    <submittedName>
        <fullName evidence="2">Uncharacterized protein</fullName>
    </submittedName>
</protein>
<evidence type="ECO:0000256" key="1">
    <source>
        <dbReference type="SAM" id="MobiDB-lite"/>
    </source>
</evidence>
<dbReference type="HOGENOM" id="CLU_2009733_0_0_1"/>
<evidence type="ECO:0000313" key="3">
    <source>
        <dbReference type="Proteomes" id="UP000014500"/>
    </source>
</evidence>
<dbReference type="eggNOG" id="KOG4091">
    <property type="taxonomic scope" value="Eukaryota"/>
</dbReference>
<evidence type="ECO:0000313" key="2">
    <source>
        <dbReference type="EnsemblMetazoa" id="SMAR015031-PA"/>
    </source>
</evidence>
<keyword evidence="3" id="KW-1185">Reference proteome</keyword>
<organism evidence="2 3">
    <name type="scientific">Strigamia maritima</name>
    <name type="common">European centipede</name>
    <name type="synonym">Geophilus maritimus</name>
    <dbReference type="NCBI Taxonomy" id="126957"/>
    <lineage>
        <taxon>Eukaryota</taxon>
        <taxon>Metazoa</taxon>
        <taxon>Ecdysozoa</taxon>
        <taxon>Arthropoda</taxon>
        <taxon>Myriapoda</taxon>
        <taxon>Chilopoda</taxon>
        <taxon>Pleurostigmophora</taxon>
        <taxon>Geophilomorpha</taxon>
        <taxon>Linotaeniidae</taxon>
        <taxon>Strigamia</taxon>
    </lineage>
</organism>
<accession>T1JMF1</accession>
<dbReference type="EMBL" id="JH429957">
    <property type="status" value="NOT_ANNOTATED_CDS"/>
    <property type="molecule type" value="Genomic_DNA"/>
</dbReference>